<feature type="region of interest" description="Disordered" evidence="1">
    <location>
        <begin position="52"/>
        <end position="84"/>
    </location>
</feature>
<dbReference type="Proteomes" id="UP000499080">
    <property type="component" value="Unassembled WGS sequence"/>
</dbReference>
<comment type="caution">
    <text evidence="2">The sequence shown here is derived from an EMBL/GenBank/DDBJ whole genome shotgun (WGS) entry which is preliminary data.</text>
</comment>
<gene>
    <name evidence="2" type="ORF">AVEN_271596_1</name>
</gene>
<evidence type="ECO:0000256" key="1">
    <source>
        <dbReference type="SAM" id="MobiDB-lite"/>
    </source>
</evidence>
<dbReference type="AlphaFoldDB" id="A0A4Y2NBF8"/>
<dbReference type="OrthoDB" id="8377007at2759"/>
<protein>
    <submittedName>
        <fullName evidence="2">Uncharacterized protein</fullName>
    </submittedName>
</protein>
<dbReference type="EMBL" id="BGPR01008900">
    <property type="protein sequence ID" value="GBN36768.1"/>
    <property type="molecule type" value="Genomic_DNA"/>
</dbReference>
<proteinExistence type="predicted"/>
<organism evidence="2 3">
    <name type="scientific">Araneus ventricosus</name>
    <name type="common">Orbweaver spider</name>
    <name type="synonym">Epeira ventricosa</name>
    <dbReference type="NCBI Taxonomy" id="182803"/>
    <lineage>
        <taxon>Eukaryota</taxon>
        <taxon>Metazoa</taxon>
        <taxon>Ecdysozoa</taxon>
        <taxon>Arthropoda</taxon>
        <taxon>Chelicerata</taxon>
        <taxon>Arachnida</taxon>
        <taxon>Araneae</taxon>
        <taxon>Araneomorphae</taxon>
        <taxon>Entelegynae</taxon>
        <taxon>Araneoidea</taxon>
        <taxon>Araneidae</taxon>
        <taxon>Araneus</taxon>
    </lineage>
</organism>
<sequence>MRASVILLENTPLNAVHEWQHNRLNHQTDLQICGQGAWDNHESAPPVIGNCSPDHKSRHRSSVSRPQTGCLQALTWPPSNQHTAITGTKAEPAFIRKHNRSPLCPPMSSSLAPLTSQTAVVWSQRNARYRTSGSKQSLK</sequence>
<accession>A0A4Y2NBF8</accession>
<name>A0A4Y2NBF8_ARAVE</name>
<keyword evidence="3" id="KW-1185">Reference proteome</keyword>
<evidence type="ECO:0000313" key="2">
    <source>
        <dbReference type="EMBL" id="GBN36768.1"/>
    </source>
</evidence>
<evidence type="ECO:0000313" key="3">
    <source>
        <dbReference type="Proteomes" id="UP000499080"/>
    </source>
</evidence>
<reference evidence="2 3" key="1">
    <citation type="journal article" date="2019" name="Sci. Rep.">
        <title>Orb-weaving spider Araneus ventricosus genome elucidates the spidroin gene catalogue.</title>
        <authorList>
            <person name="Kono N."/>
            <person name="Nakamura H."/>
            <person name="Ohtoshi R."/>
            <person name="Moran D.A.P."/>
            <person name="Shinohara A."/>
            <person name="Yoshida Y."/>
            <person name="Fujiwara M."/>
            <person name="Mori M."/>
            <person name="Tomita M."/>
            <person name="Arakawa K."/>
        </authorList>
    </citation>
    <scope>NUCLEOTIDE SEQUENCE [LARGE SCALE GENOMIC DNA]</scope>
</reference>